<evidence type="ECO:0000256" key="6">
    <source>
        <dbReference type="ARBA" id="ARBA00023274"/>
    </source>
</evidence>
<evidence type="ECO:0000313" key="9">
    <source>
        <dbReference type="Proteomes" id="UP000694925"/>
    </source>
</evidence>
<reference evidence="10" key="1">
    <citation type="submission" date="2025-08" db="UniProtKB">
        <authorList>
            <consortium name="RefSeq"/>
        </authorList>
    </citation>
    <scope>IDENTIFICATION</scope>
    <source>
        <tissue evidence="10">Whole body</tissue>
    </source>
</reference>
<comment type="similarity">
    <text evidence="2">Belongs to the mitochondrion-specific ribosomal protein mL53 family.</text>
</comment>
<dbReference type="GeneID" id="108627520"/>
<dbReference type="PANTHER" id="PTHR33618">
    <property type="entry name" value="39S RIBOSOMAL PROTEIN L53, MITOCHONDRIAL"/>
    <property type="match status" value="1"/>
</dbReference>
<comment type="subcellular location">
    <subcellularLocation>
        <location evidence="1">Mitochondrion</location>
    </subcellularLocation>
</comment>
<evidence type="ECO:0000256" key="8">
    <source>
        <dbReference type="ARBA" id="ARBA00042721"/>
    </source>
</evidence>
<sequence length="154" mass="17163">MSIPFNGTRSRSAGVISAIAKHLRTLSLKPVKSIEIKFDPFHEKSLETRGFLFHITTPKIIATNPRCTVKPEIRSDLSEPVVTFNLLAGDRIICKAGNLTSLNLLELYNKHITPLAPVEVETDVKVPLVVKKKSTKNRIRIKPGSKRRGVILKC</sequence>
<keyword evidence="4 10" id="KW-0689">Ribosomal protein</keyword>
<evidence type="ECO:0000256" key="2">
    <source>
        <dbReference type="ARBA" id="ARBA00005557"/>
    </source>
</evidence>
<keyword evidence="3" id="KW-0809">Transit peptide</keyword>
<dbReference type="InterPro" id="IPR019716">
    <property type="entry name" value="Ribosomal_mL53"/>
</dbReference>
<evidence type="ECO:0000256" key="1">
    <source>
        <dbReference type="ARBA" id="ARBA00004173"/>
    </source>
</evidence>
<dbReference type="Pfam" id="PF10780">
    <property type="entry name" value="MRP_L53"/>
    <property type="match status" value="1"/>
</dbReference>
<name>A0AAJ7J4J4_9HYME</name>
<dbReference type="Gene3D" id="3.40.30.10">
    <property type="entry name" value="Glutaredoxin"/>
    <property type="match status" value="1"/>
</dbReference>
<dbReference type="KEGG" id="ccal:108627520"/>
<dbReference type="InterPro" id="IPR052473">
    <property type="entry name" value="mtLSU_mL53"/>
</dbReference>
<keyword evidence="6" id="KW-0687">Ribonucleoprotein</keyword>
<dbReference type="CTD" id="116540"/>
<keyword evidence="5" id="KW-0496">Mitochondrion</keyword>
<gene>
    <name evidence="10" type="primary">LOC108627520</name>
</gene>
<proteinExistence type="inferred from homology"/>
<keyword evidence="9" id="KW-1185">Reference proteome</keyword>
<evidence type="ECO:0000256" key="3">
    <source>
        <dbReference type="ARBA" id="ARBA00022946"/>
    </source>
</evidence>
<dbReference type="GO" id="GO:0005762">
    <property type="term" value="C:mitochondrial large ribosomal subunit"/>
    <property type="evidence" value="ECO:0007669"/>
    <property type="project" value="TreeGrafter"/>
</dbReference>
<dbReference type="Proteomes" id="UP000694925">
    <property type="component" value="Unplaced"/>
</dbReference>
<dbReference type="AlphaFoldDB" id="A0AAJ7J4J4"/>
<dbReference type="RefSeq" id="XP_017884295.1">
    <property type="nucleotide sequence ID" value="XM_018028806.2"/>
</dbReference>
<evidence type="ECO:0000313" key="10">
    <source>
        <dbReference type="RefSeq" id="XP_017884295.1"/>
    </source>
</evidence>
<organism evidence="9 10">
    <name type="scientific">Ceratina calcarata</name>
    <dbReference type="NCBI Taxonomy" id="156304"/>
    <lineage>
        <taxon>Eukaryota</taxon>
        <taxon>Metazoa</taxon>
        <taxon>Ecdysozoa</taxon>
        <taxon>Arthropoda</taxon>
        <taxon>Hexapoda</taxon>
        <taxon>Insecta</taxon>
        <taxon>Pterygota</taxon>
        <taxon>Neoptera</taxon>
        <taxon>Endopterygota</taxon>
        <taxon>Hymenoptera</taxon>
        <taxon>Apocrita</taxon>
        <taxon>Aculeata</taxon>
        <taxon>Apoidea</taxon>
        <taxon>Anthophila</taxon>
        <taxon>Apidae</taxon>
        <taxon>Ceratina</taxon>
        <taxon>Zadontomerus</taxon>
    </lineage>
</organism>
<evidence type="ECO:0000256" key="7">
    <source>
        <dbReference type="ARBA" id="ARBA00035180"/>
    </source>
</evidence>
<dbReference type="PANTHER" id="PTHR33618:SF1">
    <property type="entry name" value="LARGE RIBOSOMAL SUBUNIT PROTEIN ML53"/>
    <property type="match status" value="1"/>
</dbReference>
<evidence type="ECO:0000256" key="4">
    <source>
        <dbReference type="ARBA" id="ARBA00022980"/>
    </source>
</evidence>
<evidence type="ECO:0000256" key="5">
    <source>
        <dbReference type="ARBA" id="ARBA00023128"/>
    </source>
</evidence>
<accession>A0AAJ7J4J4</accession>
<protein>
    <recommendedName>
        <fullName evidence="7">Large ribosomal subunit protein mL53</fullName>
    </recommendedName>
    <alternativeName>
        <fullName evidence="8">39S ribosomal protein L53, mitochondrial</fullName>
    </alternativeName>
</protein>